<protein>
    <recommendedName>
        <fullName evidence="3">Glycosyl transferase</fullName>
    </recommendedName>
</protein>
<accession>A0A3G8M7X8</accession>
<dbReference type="InterPro" id="IPR032719">
    <property type="entry name" value="WbsX"/>
</dbReference>
<dbReference type="Pfam" id="PF14307">
    <property type="entry name" value="Glyco_tran_WbsX"/>
    <property type="match status" value="1"/>
</dbReference>
<name>A0A3G8M7X8_9HYPH</name>
<dbReference type="PANTHER" id="PTHR41244">
    <property type="entry name" value="RHAMNAN SYNTHESIS F"/>
    <property type="match status" value="1"/>
</dbReference>
<proteinExistence type="predicted"/>
<evidence type="ECO:0000313" key="1">
    <source>
        <dbReference type="EMBL" id="AZG78099.1"/>
    </source>
</evidence>
<reference evidence="1 2" key="1">
    <citation type="submission" date="2018-11" db="EMBL/GenBank/DDBJ databases">
        <title>Genome squencing of methanotrophic bacteria isolated from alkaline groundwater in Korea.</title>
        <authorList>
            <person name="Nguyen L.N."/>
        </authorList>
    </citation>
    <scope>NUCLEOTIDE SEQUENCE [LARGE SCALE GENOMIC DNA]</scope>
    <source>
        <strain evidence="1 2">GW6</strain>
    </source>
</reference>
<organism evidence="1 2">
    <name type="scientific">Methylocystis rosea</name>
    <dbReference type="NCBI Taxonomy" id="173366"/>
    <lineage>
        <taxon>Bacteria</taxon>
        <taxon>Pseudomonadati</taxon>
        <taxon>Pseudomonadota</taxon>
        <taxon>Alphaproteobacteria</taxon>
        <taxon>Hyphomicrobiales</taxon>
        <taxon>Methylocystaceae</taxon>
        <taxon>Methylocystis</taxon>
    </lineage>
</organism>
<evidence type="ECO:0000313" key="2">
    <source>
        <dbReference type="Proteomes" id="UP000273982"/>
    </source>
</evidence>
<dbReference type="KEGG" id="mros:EHO51_15905"/>
<dbReference type="CDD" id="cd11579">
    <property type="entry name" value="Glyco_tran_WbsX"/>
    <property type="match status" value="1"/>
</dbReference>
<dbReference type="Proteomes" id="UP000273982">
    <property type="component" value="Chromosome"/>
</dbReference>
<dbReference type="AlphaFoldDB" id="A0A3G8M7X8"/>
<dbReference type="Gene3D" id="3.20.20.80">
    <property type="entry name" value="Glycosidases"/>
    <property type="match status" value="1"/>
</dbReference>
<dbReference type="EMBL" id="CP034086">
    <property type="protein sequence ID" value="AZG78099.1"/>
    <property type="molecule type" value="Genomic_DNA"/>
</dbReference>
<dbReference type="PANTHER" id="PTHR41244:SF1">
    <property type="entry name" value="GLYCOSYLTRANSFERASE"/>
    <property type="match status" value="1"/>
</dbReference>
<evidence type="ECO:0008006" key="3">
    <source>
        <dbReference type="Google" id="ProtNLM"/>
    </source>
</evidence>
<gene>
    <name evidence="1" type="ORF">EHO51_15905</name>
</gene>
<sequence>MLERQIMEIDSKSLPTAEFAGKGGHPLFDAKWYHATNPHLPSERATFHHYLTEGWRRLKSPHPLFIVDYYFTQRPDVRRAGVEPLQHFIRQGWRDGASPCALFDVNYYMLQDPDLRGLDPLTHFLTFGSLEGLKPNPEFDPAFYLERHVDVLIAGDEPLTHYARVGHLEGRETRPATRLSSAASTSAKILLPSADENKSRALDPDYERLVRSAPTRGDARSTFVSAAKQDPRVIAFYLPQYHRVKENDEWWGEGFTEWTNVRKALPNFEGHYQPHVPKDNYYYDLDDVSVMVNQAKLAKEYGVTAFCYYLYWFDGRRVLEKPLDRMLATPAVDIEFCVCWANENWTRTWDGKANDILLAQSHSPESDRRFIRDAMKYLADPRYIRVDGKLMLLVYRADLIPNCADSMAIWRDEVRRAGLGELHLCAVQFYGITDPEPWGFDAAVEFPPHGWLVPEIKPDSPPKLLNDKFSGHIFDYSKAIDFALRKPIPDYRWYRGVFPGWDNTARRQDTPHIFANNHPFEFQRWCTELLQQTMLVAPSQHQILFINAWNEWGEGAHLEPDAKFDRQNLMALHASLEEVRQQDAIGSVLRRLRQAGTYAGREQDERTLLNFIKGQEQSLRELSSRLKLCV</sequence>